<dbReference type="GO" id="GO:0003735">
    <property type="term" value="F:structural constituent of ribosome"/>
    <property type="evidence" value="ECO:0007669"/>
    <property type="project" value="InterPro"/>
</dbReference>
<evidence type="ECO:0000313" key="6">
    <source>
        <dbReference type="Proteomes" id="UP000222818"/>
    </source>
</evidence>
<dbReference type="GO" id="GO:0006412">
    <property type="term" value="P:translation"/>
    <property type="evidence" value="ECO:0007669"/>
    <property type="project" value="InterPro"/>
</dbReference>
<comment type="caution">
    <text evidence="5">The sequence shown here is derived from an EMBL/GenBank/DDBJ whole genome shotgun (WGS) entry which is preliminary data.</text>
</comment>
<dbReference type="PRINTS" id="PR00061">
    <property type="entry name" value="RIBOSOMALL19"/>
</dbReference>
<evidence type="ECO:0000256" key="3">
    <source>
        <dbReference type="ARBA" id="ARBA00023274"/>
    </source>
</evidence>
<name>A0A2G0V771_9PROT</name>
<evidence type="ECO:0000256" key="2">
    <source>
        <dbReference type="ARBA" id="ARBA00022980"/>
    </source>
</evidence>
<reference evidence="5 6" key="1">
    <citation type="journal article" date="2017" name="ISME J.">
        <title>Tremblaya phenacola PPER: an evolutionary beta-gammaproteobacterium collage.</title>
        <authorList>
            <person name="Gil R."/>
            <person name="Vargas-Chavez C."/>
            <person name="Lopez-Madrigal S."/>
            <person name="Santos-Garcia D."/>
            <person name="Latorre A."/>
            <person name="Moya A."/>
        </authorList>
    </citation>
    <scope>NUCLEOTIDE SEQUENCE [LARGE SCALE GENOMIC DNA]</scope>
    <source>
        <strain evidence="5 6">PPER</strain>
    </source>
</reference>
<comment type="similarity">
    <text evidence="1 4">Belongs to the bacterial ribosomal protein bL19 family.</text>
</comment>
<dbReference type="InterPro" id="IPR038657">
    <property type="entry name" value="Ribosomal_bL19_sf"/>
</dbReference>
<dbReference type="Proteomes" id="UP000222818">
    <property type="component" value="Unassembled WGS sequence"/>
</dbReference>
<evidence type="ECO:0000313" key="5">
    <source>
        <dbReference type="EMBL" id="PHN16308.1"/>
    </source>
</evidence>
<dbReference type="AlphaFoldDB" id="A0A2G0V771"/>
<dbReference type="EMBL" id="MKGN01000008">
    <property type="protein sequence ID" value="PHN16308.1"/>
    <property type="molecule type" value="Genomic_DNA"/>
</dbReference>
<dbReference type="RefSeq" id="WP_236859552.1">
    <property type="nucleotide sequence ID" value="NZ_MKGN01000008.1"/>
</dbReference>
<sequence length="116" mass="13146">MINRLTLEEVERELSPTPCCDAFKISVGDLIIIETLNQSDKKKNQSFEGIVIAKRNRSNNSSFIVRKASSGFGIERTFQLHSPLISKITVKKFGNAKRSKLYCLRLNVGKPMVFKK</sequence>
<protein>
    <recommendedName>
        <fullName evidence="4">50S ribosomal protein L19</fullName>
    </recommendedName>
</protein>
<keyword evidence="3 4" id="KW-0687">Ribonucleoprotein</keyword>
<dbReference type="GO" id="GO:0022625">
    <property type="term" value="C:cytosolic large ribosomal subunit"/>
    <property type="evidence" value="ECO:0007669"/>
    <property type="project" value="TreeGrafter"/>
</dbReference>
<evidence type="ECO:0000256" key="1">
    <source>
        <dbReference type="ARBA" id="ARBA00005781"/>
    </source>
</evidence>
<dbReference type="PANTHER" id="PTHR15680">
    <property type="entry name" value="RIBOSOMAL PROTEIN L19"/>
    <property type="match status" value="1"/>
</dbReference>
<keyword evidence="6" id="KW-1185">Reference proteome</keyword>
<evidence type="ECO:0000256" key="4">
    <source>
        <dbReference type="RuleBase" id="RU000559"/>
    </source>
</evidence>
<proteinExistence type="inferred from homology"/>
<dbReference type="SUPFAM" id="SSF50104">
    <property type="entry name" value="Translation proteins SH3-like domain"/>
    <property type="match status" value="1"/>
</dbReference>
<dbReference type="Pfam" id="PF01245">
    <property type="entry name" value="Ribosomal_L19"/>
    <property type="match status" value="1"/>
</dbReference>
<dbReference type="Gene3D" id="2.30.30.790">
    <property type="match status" value="1"/>
</dbReference>
<dbReference type="InterPro" id="IPR008991">
    <property type="entry name" value="Translation_prot_SH3-like_sf"/>
</dbReference>
<dbReference type="InterPro" id="IPR001857">
    <property type="entry name" value="Ribosomal_bL19"/>
</dbReference>
<keyword evidence="2 5" id="KW-0689">Ribosomal protein</keyword>
<gene>
    <name evidence="5" type="primary">rplS</name>
    <name evidence="5" type="ORF">TPPER_00076</name>
</gene>
<dbReference type="PANTHER" id="PTHR15680:SF9">
    <property type="entry name" value="LARGE RIBOSOMAL SUBUNIT PROTEIN BL19M"/>
    <property type="match status" value="1"/>
</dbReference>
<organism evidence="5 6">
    <name type="scientific">Candidatus Tremblayella phenacoccinincola</name>
    <dbReference type="NCBI Taxonomy" id="1010676"/>
    <lineage>
        <taxon>Bacteria</taxon>
        <taxon>Pseudomonadati</taxon>
        <taxon>Pseudomonadota</taxon>
        <taxon>Betaproteobacteria</taxon>
        <taxon>Candidatus Tremblayella</taxon>
    </lineage>
</organism>
<comment type="function">
    <text evidence="4">This protein is located at the 30S-50S ribosomal subunit interface and may play a role in the structure and function of the aminoacyl-tRNA binding site.</text>
</comment>
<accession>A0A2G0V771</accession>